<accession>A0AAJ0DFB1</accession>
<comment type="caution">
    <text evidence="2">The sequence shown here is derived from an EMBL/GenBank/DDBJ whole genome shotgun (WGS) entry which is preliminary data.</text>
</comment>
<keyword evidence="1" id="KW-0812">Transmembrane</keyword>
<keyword evidence="1" id="KW-1133">Transmembrane helix</keyword>
<evidence type="ECO:0000313" key="3">
    <source>
        <dbReference type="Proteomes" id="UP001271007"/>
    </source>
</evidence>
<evidence type="ECO:0000313" key="2">
    <source>
        <dbReference type="EMBL" id="KAK3052921.1"/>
    </source>
</evidence>
<name>A0AAJ0DFB1_9PEZI</name>
<keyword evidence="1" id="KW-0472">Membrane</keyword>
<dbReference type="Proteomes" id="UP001271007">
    <property type="component" value="Unassembled WGS sequence"/>
</dbReference>
<proteinExistence type="predicted"/>
<protein>
    <submittedName>
        <fullName evidence="2">Uncharacterized protein</fullName>
    </submittedName>
</protein>
<dbReference type="AlphaFoldDB" id="A0AAJ0DFB1"/>
<organism evidence="2 3">
    <name type="scientific">Extremus antarcticus</name>
    <dbReference type="NCBI Taxonomy" id="702011"/>
    <lineage>
        <taxon>Eukaryota</taxon>
        <taxon>Fungi</taxon>
        <taxon>Dikarya</taxon>
        <taxon>Ascomycota</taxon>
        <taxon>Pezizomycotina</taxon>
        <taxon>Dothideomycetes</taxon>
        <taxon>Dothideomycetidae</taxon>
        <taxon>Mycosphaerellales</taxon>
        <taxon>Extremaceae</taxon>
        <taxon>Extremus</taxon>
    </lineage>
</organism>
<reference evidence="2" key="1">
    <citation type="submission" date="2023-04" db="EMBL/GenBank/DDBJ databases">
        <title>Black Yeasts Isolated from many extreme environments.</title>
        <authorList>
            <person name="Coleine C."/>
            <person name="Stajich J.E."/>
            <person name="Selbmann L."/>
        </authorList>
    </citation>
    <scope>NUCLEOTIDE SEQUENCE</scope>
    <source>
        <strain evidence="2">CCFEE 5312</strain>
    </source>
</reference>
<evidence type="ECO:0000256" key="1">
    <source>
        <dbReference type="SAM" id="Phobius"/>
    </source>
</evidence>
<sequence>MAFDVVGLGLNWALAVLMLCGVFAVDSDWKAEALQGAAGGGLMMLRGKARMSEKLDDVDEAKACPELADTRRADGELDGRGMDFELAGRGNDIELDGRVTDVELDGSAERPTALLELYGRGTDTTRNSRGPAELV</sequence>
<keyword evidence="3" id="KW-1185">Reference proteome</keyword>
<feature type="transmembrane region" description="Helical" evidence="1">
    <location>
        <begin position="6"/>
        <end position="25"/>
    </location>
</feature>
<gene>
    <name evidence="2" type="ORF">LTR09_005985</name>
</gene>
<dbReference type="EMBL" id="JAWDJX010000018">
    <property type="protein sequence ID" value="KAK3052921.1"/>
    <property type="molecule type" value="Genomic_DNA"/>
</dbReference>